<keyword evidence="4" id="KW-1185">Reference proteome</keyword>
<gene>
    <name evidence="3" type="primary">Depdc5_1</name>
    <name evidence="3" type="ORF">E2C01_014455</name>
</gene>
<evidence type="ECO:0000259" key="2">
    <source>
        <dbReference type="Pfam" id="PF12257"/>
    </source>
</evidence>
<feature type="region of interest" description="Disordered" evidence="1">
    <location>
        <begin position="133"/>
        <end position="156"/>
    </location>
</feature>
<accession>A0A5B7DK09</accession>
<dbReference type="Pfam" id="PF12257">
    <property type="entry name" value="IML1"/>
    <property type="match status" value="1"/>
</dbReference>
<organism evidence="3 4">
    <name type="scientific">Portunus trituberculatus</name>
    <name type="common">Swimming crab</name>
    <name type="synonym">Neptunus trituberculatus</name>
    <dbReference type="NCBI Taxonomy" id="210409"/>
    <lineage>
        <taxon>Eukaryota</taxon>
        <taxon>Metazoa</taxon>
        <taxon>Ecdysozoa</taxon>
        <taxon>Arthropoda</taxon>
        <taxon>Crustacea</taxon>
        <taxon>Multicrustacea</taxon>
        <taxon>Malacostraca</taxon>
        <taxon>Eumalacostraca</taxon>
        <taxon>Eucarida</taxon>
        <taxon>Decapoda</taxon>
        <taxon>Pleocyemata</taxon>
        <taxon>Brachyura</taxon>
        <taxon>Eubrachyura</taxon>
        <taxon>Portunoidea</taxon>
        <taxon>Portunidae</taxon>
        <taxon>Portuninae</taxon>
        <taxon>Portunus</taxon>
    </lineage>
</organism>
<evidence type="ECO:0000313" key="4">
    <source>
        <dbReference type="Proteomes" id="UP000324222"/>
    </source>
</evidence>
<feature type="region of interest" description="Disordered" evidence="1">
    <location>
        <begin position="201"/>
        <end position="226"/>
    </location>
</feature>
<name>A0A5B7DK09_PORTR</name>
<reference evidence="3 4" key="1">
    <citation type="submission" date="2019-05" db="EMBL/GenBank/DDBJ databases">
        <title>Another draft genome of Portunus trituberculatus and its Hox gene families provides insights of decapod evolution.</title>
        <authorList>
            <person name="Jeong J.-H."/>
            <person name="Song I."/>
            <person name="Kim S."/>
            <person name="Choi T."/>
            <person name="Kim D."/>
            <person name="Ryu S."/>
            <person name="Kim W."/>
        </authorList>
    </citation>
    <scope>NUCLEOTIDE SEQUENCE [LARGE SCALE GENOMIC DNA]</scope>
    <source>
        <tissue evidence="3">Muscle</tissue>
    </source>
</reference>
<evidence type="ECO:0000256" key="1">
    <source>
        <dbReference type="SAM" id="MobiDB-lite"/>
    </source>
</evidence>
<evidence type="ECO:0000313" key="3">
    <source>
        <dbReference type="EMBL" id="MPC21463.1"/>
    </source>
</evidence>
<feature type="domain" description="Vacuolar membrane-associated protein Iml1 N-terminal" evidence="2">
    <location>
        <begin position="1"/>
        <end position="121"/>
    </location>
</feature>
<protein>
    <submittedName>
        <fullName evidence="3">DEP domain-containing protein 5</fullName>
    </submittedName>
</protein>
<dbReference type="AlphaFoldDB" id="A0A5B7DK09"/>
<dbReference type="EMBL" id="VSRR010000978">
    <property type="protein sequence ID" value="MPC21463.1"/>
    <property type="molecule type" value="Genomic_DNA"/>
</dbReference>
<proteinExistence type="predicted"/>
<dbReference type="Proteomes" id="UP000324222">
    <property type="component" value="Unassembled WGS sequence"/>
</dbReference>
<dbReference type="GO" id="GO:1904262">
    <property type="term" value="P:negative regulation of TORC1 signaling"/>
    <property type="evidence" value="ECO:0007669"/>
    <property type="project" value="TreeGrafter"/>
</dbReference>
<dbReference type="PANTHER" id="PTHR13179:SF8">
    <property type="entry name" value="GATOR COMPLEX PROTEIN DEPDC5"/>
    <property type="match status" value="1"/>
</dbReference>
<dbReference type="GO" id="GO:0034198">
    <property type="term" value="P:cellular response to amino acid starvation"/>
    <property type="evidence" value="ECO:0007669"/>
    <property type="project" value="TreeGrafter"/>
</dbReference>
<dbReference type="PANTHER" id="PTHR13179">
    <property type="entry name" value="DEP DOMAIN CONTAINING PROTEIN 5"/>
    <property type="match status" value="1"/>
</dbReference>
<comment type="caution">
    <text evidence="3">The sequence shown here is derived from an EMBL/GenBank/DDBJ whole genome shotgun (WGS) entry which is preliminary data.</text>
</comment>
<dbReference type="OrthoDB" id="39497at2759"/>
<dbReference type="GO" id="GO:0005765">
    <property type="term" value="C:lysosomal membrane"/>
    <property type="evidence" value="ECO:0007669"/>
    <property type="project" value="TreeGrafter"/>
</dbReference>
<sequence length="456" mass="50996">MWAQGGKVACGVVTENTKVVYRSSTSMVYLFIQMSSEMWDFDLYGDLYFEKAVSGFLSELFAKWKKESSNHDVTIVLFSRTYYKATSIDEFPTYMRECLQEDYRGRFYEDFYRWVMAQDQTGVLIQQHHYQVSSRARGNNSSSSPLPTPDGDTTYLTHLHHHHHFASTPTKNGPASPSAEFRMYNGSGMVEVNGMRPRNLNTQHSQESINGVRRESRPRTTSQNSSLASVDITLRGAGTPQKAGGAGVGGGLRLVGGVNSGKAKFPATLIWGATGEQEWNAGLTTGVDWKSLTLPACLPITTDYFPEEQSLHNDYVVADYNLLVDEPEESVRRPLTTKMVFLELVSQRLAQGFQMIMLAERGGVGGAGGGELVSGSASSYSGVGSFIRNRSRTHHNTVTQEYRLSIGRIFHKILLYGSTITVTIYRPRCVWLMILTPSVLECISYHDFWVWLDSFI</sequence>
<dbReference type="InterPro" id="IPR027244">
    <property type="entry name" value="IML1"/>
</dbReference>
<dbReference type="InterPro" id="IPR048255">
    <property type="entry name" value="IML1_N"/>
</dbReference>
<dbReference type="GO" id="GO:0005096">
    <property type="term" value="F:GTPase activator activity"/>
    <property type="evidence" value="ECO:0007669"/>
    <property type="project" value="InterPro"/>
</dbReference>
<dbReference type="GO" id="GO:0010508">
    <property type="term" value="P:positive regulation of autophagy"/>
    <property type="evidence" value="ECO:0007669"/>
    <property type="project" value="TreeGrafter"/>
</dbReference>
<dbReference type="GO" id="GO:1990130">
    <property type="term" value="C:GATOR1 complex"/>
    <property type="evidence" value="ECO:0007669"/>
    <property type="project" value="TreeGrafter"/>
</dbReference>
<feature type="compositionally biased region" description="Low complexity" evidence="1">
    <location>
        <begin position="133"/>
        <end position="144"/>
    </location>
</feature>